<dbReference type="Pfam" id="PF25583">
    <property type="entry name" value="WCX"/>
    <property type="match status" value="1"/>
</dbReference>
<reference evidence="4" key="2">
    <citation type="journal article" date="2021" name="Int. J. Syst. Evol. Microbiol.">
        <title>Geomonas silvestris sp. nov., Geomonas paludis sp. nov. and Geomonas limicola sp. nov., isolated from terrestrial environments, and emended description of the genus Geomonas.</title>
        <authorList>
            <person name="Itoh H."/>
            <person name="Xu Z."/>
            <person name="Masuda Y."/>
            <person name="Ushijima N."/>
            <person name="Hayakawa C."/>
            <person name="Shiratori Y."/>
            <person name="Senoo K."/>
        </authorList>
    </citation>
    <scope>NUCLEOTIDE SEQUENCE</scope>
    <source>
        <strain evidence="4">Red736</strain>
    </source>
</reference>
<dbReference type="EMBL" id="CP096574">
    <property type="protein sequence ID" value="UPU34586.1"/>
    <property type="molecule type" value="Genomic_DNA"/>
</dbReference>
<dbReference type="EMBL" id="BLXY01000006">
    <property type="protein sequence ID" value="GFO64958.1"/>
    <property type="molecule type" value="Genomic_DNA"/>
</dbReference>
<feature type="domain" description="WCX" evidence="3">
    <location>
        <begin position="250"/>
        <end position="326"/>
    </location>
</feature>
<sequence>MTGKGRPPRKYSQAGRVHDVIRLIEARHGISVAELAEETGVNKRTIHRDMVAIQEAGYPLISDWQDGEKVYRFLTRFKDVPPISFTLQELMTLSLLRSQLDLLKGTPFLEDMQSVFRKVNSVLPPRLAAHMERIAEVSLPLLQGKRDYSRCADYLQLIRNALLYQQTVVISYRTPNRPEPVDYRVDPYTLLFQKGGIYLLGYAQEREALRTFAIERICAVEPLKERFEIPEGFHPGSALGEAFGIVAEAPMDVVIRFSASIAHAIRDRVWHSSQKIEEQEDGTLLLNFHAGGRMEILAWLLSYGAHAELLHPAELREELAAMVQATARVYCPPPCPSPSGGGHA</sequence>
<name>A0A6V8MXL4_9BACT</name>
<dbReference type="InterPro" id="IPR036390">
    <property type="entry name" value="WH_DNA-bd_sf"/>
</dbReference>
<evidence type="ECO:0000259" key="1">
    <source>
        <dbReference type="Pfam" id="PF08279"/>
    </source>
</evidence>
<dbReference type="InterPro" id="IPR028349">
    <property type="entry name" value="PafC-like"/>
</dbReference>
<dbReference type="PIRSF" id="PIRSF016838">
    <property type="entry name" value="PafC"/>
    <property type="match status" value="1"/>
</dbReference>
<dbReference type="Gene3D" id="1.10.10.10">
    <property type="entry name" value="Winged helix-like DNA-binding domain superfamily/Winged helix DNA-binding domain"/>
    <property type="match status" value="1"/>
</dbReference>
<protein>
    <submittedName>
        <fullName evidence="4">Transcriptional regulator</fullName>
    </submittedName>
</protein>
<dbReference type="InterPro" id="IPR057727">
    <property type="entry name" value="WCX_dom"/>
</dbReference>
<accession>A0A6V8MXL4</accession>
<evidence type="ECO:0000313" key="7">
    <source>
        <dbReference type="Proteomes" id="UP000831485"/>
    </source>
</evidence>
<reference evidence="6" key="1">
    <citation type="submission" date="2020-06" db="EMBL/GenBank/DDBJ databases">
        <title>Draft genomic sequecing of Geomonas sp. Red736.</title>
        <authorList>
            <person name="Itoh H."/>
            <person name="Xu Z.X."/>
            <person name="Ushijima N."/>
            <person name="Masuda Y."/>
            <person name="Shiratori Y."/>
            <person name="Senoo K."/>
        </authorList>
    </citation>
    <scope>NUCLEOTIDE SEQUENCE [LARGE SCALE GENOMIC DNA]</scope>
    <source>
        <strain evidence="6">Red736</strain>
    </source>
</reference>
<dbReference type="InterPro" id="IPR026881">
    <property type="entry name" value="WYL_dom"/>
</dbReference>
<dbReference type="Proteomes" id="UP000831485">
    <property type="component" value="Chromosome"/>
</dbReference>
<dbReference type="Pfam" id="PF08279">
    <property type="entry name" value="HTH_11"/>
    <property type="match status" value="1"/>
</dbReference>
<gene>
    <name evidence="4" type="ORF">GMPD_28770</name>
    <name evidence="5" type="ORF">M1B72_14150</name>
</gene>
<dbReference type="Proteomes" id="UP000568888">
    <property type="component" value="Unassembled WGS sequence"/>
</dbReference>
<dbReference type="Pfam" id="PF13280">
    <property type="entry name" value="WYL"/>
    <property type="match status" value="1"/>
</dbReference>
<dbReference type="InterPro" id="IPR013196">
    <property type="entry name" value="HTH_11"/>
</dbReference>
<dbReference type="PANTHER" id="PTHR34580:SF1">
    <property type="entry name" value="PROTEIN PAFC"/>
    <property type="match status" value="1"/>
</dbReference>
<evidence type="ECO:0000313" key="6">
    <source>
        <dbReference type="Proteomes" id="UP000568888"/>
    </source>
</evidence>
<dbReference type="RefSeq" id="WP_183348568.1">
    <property type="nucleotide sequence ID" value="NZ_BLXY01000006.1"/>
</dbReference>
<evidence type="ECO:0000259" key="2">
    <source>
        <dbReference type="Pfam" id="PF13280"/>
    </source>
</evidence>
<dbReference type="PROSITE" id="PS52050">
    <property type="entry name" value="WYL"/>
    <property type="match status" value="1"/>
</dbReference>
<feature type="domain" description="Helix-turn-helix type 11" evidence="1">
    <location>
        <begin position="18"/>
        <end position="63"/>
    </location>
</feature>
<dbReference type="AlphaFoldDB" id="A0A6V8MXL4"/>
<keyword evidence="7" id="KW-1185">Reference proteome</keyword>
<reference evidence="5" key="3">
    <citation type="submission" date="2022-04" db="EMBL/GenBank/DDBJ databases">
        <authorList>
            <person name="Liu G."/>
        </authorList>
    </citation>
    <scope>NUCLEOTIDE SEQUENCE</scope>
    <source>
        <strain evidence="5">RG22</strain>
    </source>
</reference>
<dbReference type="InterPro" id="IPR051534">
    <property type="entry name" value="CBASS_pafABC_assoc_protein"/>
</dbReference>
<dbReference type="PANTHER" id="PTHR34580">
    <property type="match status" value="1"/>
</dbReference>
<dbReference type="InterPro" id="IPR036388">
    <property type="entry name" value="WH-like_DNA-bd_sf"/>
</dbReference>
<organism evidence="4 6">
    <name type="scientific">Geomonas paludis</name>
    <dbReference type="NCBI Taxonomy" id="2740185"/>
    <lineage>
        <taxon>Bacteria</taxon>
        <taxon>Pseudomonadati</taxon>
        <taxon>Thermodesulfobacteriota</taxon>
        <taxon>Desulfuromonadia</taxon>
        <taxon>Geobacterales</taxon>
        <taxon>Geobacteraceae</taxon>
        <taxon>Geomonas</taxon>
    </lineage>
</organism>
<dbReference type="SUPFAM" id="SSF46785">
    <property type="entry name" value="Winged helix' DNA-binding domain"/>
    <property type="match status" value="1"/>
</dbReference>
<evidence type="ECO:0000313" key="5">
    <source>
        <dbReference type="EMBL" id="UPU34586.1"/>
    </source>
</evidence>
<evidence type="ECO:0000313" key="4">
    <source>
        <dbReference type="EMBL" id="GFO64958.1"/>
    </source>
</evidence>
<proteinExistence type="predicted"/>
<evidence type="ECO:0000259" key="3">
    <source>
        <dbReference type="Pfam" id="PF25583"/>
    </source>
</evidence>
<feature type="domain" description="WYL" evidence="2">
    <location>
        <begin position="154"/>
        <end position="221"/>
    </location>
</feature>